<comment type="caution">
    <text evidence="2">The sequence shown here is derived from an EMBL/GenBank/DDBJ whole genome shotgun (WGS) entry which is preliminary data.</text>
</comment>
<accession>A0A6N8H9P4</accession>
<dbReference type="InterPro" id="IPR025591">
    <property type="entry name" value="RloB"/>
</dbReference>
<dbReference type="OrthoDB" id="9796523at2"/>
<protein>
    <submittedName>
        <fullName evidence="2">RloB domain-containing protein</fullName>
    </submittedName>
</protein>
<reference evidence="2 3" key="1">
    <citation type="submission" date="2019-12" db="EMBL/GenBank/DDBJ databases">
        <authorList>
            <person name="Sun J.-Q."/>
        </authorList>
    </citation>
    <scope>NUCLEOTIDE SEQUENCE [LARGE SCALE GENOMIC DNA]</scope>
    <source>
        <strain evidence="2 3">JCM 17928</strain>
    </source>
</reference>
<evidence type="ECO:0000313" key="3">
    <source>
        <dbReference type="Proteomes" id="UP000433945"/>
    </source>
</evidence>
<proteinExistence type="predicted"/>
<evidence type="ECO:0000256" key="1">
    <source>
        <dbReference type="SAM" id="MobiDB-lite"/>
    </source>
</evidence>
<sequence length="248" mass="29145">MKMKNKKQEQELKKKQHKAQLKQKKNKEAILDRTNDTRNEKLKILITCEGKNTEKDYFNQLRIASMQVEVIGIGDNTISLVKKTINIRDSKKIKYDEVWCVFDADPKPDNPKQLQNFNEAIWLAEKNNINVAYSHQAFEYWLLLHFNDYQGEPMDRKLYKQKLNEFLKPYNLKYDSSNDKRGKSISSEMFDILMAKVNGKRRVCHAIERAEKISKTFSDNNPAKNESSTKVFLLMKKLLGIDEENTCK</sequence>
<dbReference type="AlphaFoldDB" id="A0A6N8H9P4"/>
<evidence type="ECO:0000313" key="2">
    <source>
        <dbReference type="EMBL" id="MUV03284.1"/>
    </source>
</evidence>
<dbReference type="RefSeq" id="WP_157482214.1">
    <property type="nucleotide sequence ID" value="NZ_WOWP01000016.1"/>
</dbReference>
<gene>
    <name evidence="2" type="ORF">GN157_06135</name>
</gene>
<feature type="region of interest" description="Disordered" evidence="1">
    <location>
        <begin position="1"/>
        <end position="30"/>
    </location>
</feature>
<feature type="compositionally biased region" description="Basic residues" evidence="1">
    <location>
        <begin position="14"/>
        <end position="25"/>
    </location>
</feature>
<feature type="compositionally biased region" description="Basic and acidic residues" evidence="1">
    <location>
        <begin position="1"/>
        <end position="13"/>
    </location>
</feature>
<dbReference type="EMBL" id="WOWP01000016">
    <property type="protein sequence ID" value="MUV03284.1"/>
    <property type="molecule type" value="Genomic_DNA"/>
</dbReference>
<dbReference type="Pfam" id="PF13707">
    <property type="entry name" value="RloB"/>
    <property type="match status" value="1"/>
</dbReference>
<name>A0A6N8H9P4_9FLAO</name>
<dbReference type="Proteomes" id="UP000433945">
    <property type="component" value="Unassembled WGS sequence"/>
</dbReference>
<keyword evidence="3" id="KW-1185">Reference proteome</keyword>
<organism evidence="2 3">
    <name type="scientific">Flavobacterium rakeshii</name>
    <dbReference type="NCBI Taxonomy" id="1038845"/>
    <lineage>
        <taxon>Bacteria</taxon>
        <taxon>Pseudomonadati</taxon>
        <taxon>Bacteroidota</taxon>
        <taxon>Flavobacteriia</taxon>
        <taxon>Flavobacteriales</taxon>
        <taxon>Flavobacteriaceae</taxon>
        <taxon>Flavobacterium</taxon>
    </lineage>
</organism>